<feature type="coiled-coil region" evidence="1">
    <location>
        <begin position="262"/>
        <end position="319"/>
    </location>
</feature>
<gene>
    <name evidence="4" type="ORF">OE104_05030</name>
</gene>
<organism evidence="4 5">
    <name type="scientific">Fervidibacillus albus</name>
    <dbReference type="NCBI Taxonomy" id="2980026"/>
    <lineage>
        <taxon>Bacteria</taxon>
        <taxon>Bacillati</taxon>
        <taxon>Bacillota</taxon>
        <taxon>Bacilli</taxon>
        <taxon>Bacillales</taxon>
        <taxon>Bacillaceae</taxon>
        <taxon>Fervidibacillus</taxon>
    </lineage>
</organism>
<feature type="transmembrane region" description="Helical" evidence="3">
    <location>
        <begin position="136"/>
        <end position="156"/>
    </location>
</feature>
<evidence type="ECO:0000256" key="2">
    <source>
        <dbReference type="SAM" id="MobiDB-lite"/>
    </source>
</evidence>
<feature type="region of interest" description="Disordered" evidence="2">
    <location>
        <begin position="338"/>
        <end position="425"/>
    </location>
</feature>
<feature type="compositionally biased region" description="Low complexity" evidence="2">
    <location>
        <begin position="362"/>
        <end position="378"/>
    </location>
</feature>
<evidence type="ECO:0000256" key="3">
    <source>
        <dbReference type="SAM" id="Phobius"/>
    </source>
</evidence>
<feature type="compositionally biased region" description="Basic and acidic residues" evidence="2">
    <location>
        <begin position="382"/>
        <end position="391"/>
    </location>
</feature>
<protein>
    <submittedName>
        <fullName evidence="4">Uncharacterized protein</fullName>
    </submittedName>
</protein>
<keyword evidence="1" id="KW-0175">Coiled coil</keyword>
<evidence type="ECO:0000256" key="1">
    <source>
        <dbReference type="SAM" id="Coils"/>
    </source>
</evidence>
<reference evidence="4" key="1">
    <citation type="submission" date="2022-09" db="EMBL/GenBank/DDBJ databases">
        <title>Complete Genomes of Fervidibacillus albus and Fervidibacillus halotolerans isolated from tidal flat sediments.</title>
        <authorList>
            <person name="Kwon K.K."/>
            <person name="Yang S.-H."/>
            <person name="Park M.J."/>
            <person name="Oh H.-M."/>
        </authorList>
    </citation>
    <scope>NUCLEOTIDE SEQUENCE</scope>
    <source>
        <strain evidence="4">MEBiC13591</strain>
    </source>
</reference>
<dbReference type="KEGG" id="faf:OE104_05030"/>
<name>A0A9E8RWH1_9BACI</name>
<feature type="transmembrane region" description="Helical" evidence="3">
    <location>
        <begin position="53"/>
        <end position="70"/>
    </location>
</feature>
<feature type="transmembrane region" description="Helical" evidence="3">
    <location>
        <begin position="29"/>
        <end position="47"/>
    </location>
</feature>
<evidence type="ECO:0000313" key="4">
    <source>
        <dbReference type="EMBL" id="WAA10681.1"/>
    </source>
</evidence>
<feature type="coiled-coil region" evidence="1">
    <location>
        <begin position="164"/>
        <end position="206"/>
    </location>
</feature>
<evidence type="ECO:0000313" key="5">
    <source>
        <dbReference type="Proteomes" id="UP001164718"/>
    </source>
</evidence>
<keyword evidence="3" id="KW-1133">Transmembrane helix</keyword>
<sequence length="510" mass="58887">MDEKGQFFSIIRFVKKKLQWAEFMKEMQLFVLEISCVFFLWMVISRIVVIPFLYQWIGVTVVFLFLYQLFRLWKGRIQTEEAVAFINPLVGEDRVLSAYRFIKKNGPIETLLVRDTVWHLEKERGRISAIKFKKLYPVYILFSALFLSFGILSSLYPSDIMIEAKKQEKERKIVEKIKEDLRDDWLEETDSSLKKLKKELLQKVEDAKGADELLEHITGKTKETELSALKESEKTENYEQWLDALKANDLSSFANTIQSSDMDGVRKELAKLEKQFENLSENSKNALLSQIPPDDGNWIKTLEEQIKEWKEGEERLRAIQRMEQYLAETRQNISNEFASNDLLPPNYAFDDSPADSSHEGETSNSETNSETGETRSSNIGEGEEHSTDGTRMEGNVPSTHSDDGLTPDPSSNQGGGKGNDGRSESEDQLLLTVPERIDGPIHLEEDFGILGEGRRGEVWERECLAIKGHLRPYEEVYSEYEKAYLQSMNRLNLPEDLRKMIRNYFSNIKP</sequence>
<keyword evidence="3" id="KW-0812">Transmembrane</keyword>
<keyword evidence="3" id="KW-0472">Membrane</keyword>
<proteinExistence type="predicted"/>
<dbReference type="RefSeq" id="WP_275418480.1">
    <property type="nucleotide sequence ID" value="NZ_CP106878.1"/>
</dbReference>
<dbReference type="EMBL" id="CP106878">
    <property type="protein sequence ID" value="WAA10681.1"/>
    <property type="molecule type" value="Genomic_DNA"/>
</dbReference>
<dbReference type="AlphaFoldDB" id="A0A9E8RWH1"/>
<accession>A0A9E8RWH1</accession>
<keyword evidence="5" id="KW-1185">Reference proteome</keyword>
<dbReference type="Proteomes" id="UP001164718">
    <property type="component" value="Chromosome"/>
</dbReference>